<dbReference type="SUPFAM" id="SSF52833">
    <property type="entry name" value="Thioredoxin-like"/>
    <property type="match status" value="1"/>
</dbReference>
<keyword evidence="3" id="KW-0676">Redox-active center</keyword>
<organism evidence="5 6">
    <name type="scientific">Dendrobium chrysotoxum</name>
    <name type="common">Orchid</name>
    <dbReference type="NCBI Taxonomy" id="161865"/>
    <lineage>
        <taxon>Eukaryota</taxon>
        <taxon>Viridiplantae</taxon>
        <taxon>Streptophyta</taxon>
        <taxon>Embryophyta</taxon>
        <taxon>Tracheophyta</taxon>
        <taxon>Spermatophyta</taxon>
        <taxon>Magnoliopsida</taxon>
        <taxon>Liliopsida</taxon>
        <taxon>Asparagales</taxon>
        <taxon>Orchidaceae</taxon>
        <taxon>Epidendroideae</taxon>
        <taxon>Malaxideae</taxon>
        <taxon>Dendrobiinae</taxon>
        <taxon>Dendrobium</taxon>
    </lineage>
</organism>
<dbReference type="PRINTS" id="PR00421">
    <property type="entry name" value="THIOREDOXIN"/>
</dbReference>
<accession>A0AAV7GQ40</accession>
<keyword evidence="1" id="KW-0249">Electron transport</keyword>
<evidence type="ECO:0000256" key="3">
    <source>
        <dbReference type="ARBA" id="ARBA00023284"/>
    </source>
</evidence>
<gene>
    <name evidence="5" type="ORF">IEQ34_011530</name>
</gene>
<dbReference type="Gene3D" id="3.40.30.10">
    <property type="entry name" value="Glutaredoxin"/>
    <property type="match status" value="1"/>
</dbReference>
<dbReference type="AlphaFoldDB" id="A0AAV7GQ40"/>
<sequence>MGSFLSNLLNPGAATAAAAAAAEEEGSAVVAVHSKESWNELWTAHKNTNKLLVIDFSASWCGPCRLIAPTFKALAAKFTEASFVKIDVDELSEVSQQWRVQAMPTFVLVKGGKEVARIVGAKEAELQGKVAQFIA</sequence>
<feature type="domain" description="Thioredoxin" evidence="4">
    <location>
        <begin position="9"/>
        <end position="135"/>
    </location>
</feature>
<dbReference type="InterPro" id="IPR013766">
    <property type="entry name" value="Thioredoxin_domain"/>
</dbReference>
<dbReference type="EMBL" id="JAGFBR010000011">
    <property type="protein sequence ID" value="KAH0458716.1"/>
    <property type="molecule type" value="Genomic_DNA"/>
</dbReference>
<name>A0AAV7GQ40_DENCH</name>
<dbReference type="PROSITE" id="PS00194">
    <property type="entry name" value="THIOREDOXIN_1"/>
    <property type="match status" value="1"/>
</dbReference>
<dbReference type="InterPro" id="IPR050620">
    <property type="entry name" value="Thioredoxin_H-type-like"/>
</dbReference>
<dbReference type="InterPro" id="IPR036249">
    <property type="entry name" value="Thioredoxin-like_sf"/>
</dbReference>
<dbReference type="PROSITE" id="PS51352">
    <property type="entry name" value="THIOREDOXIN_2"/>
    <property type="match status" value="1"/>
</dbReference>
<evidence type="ECO:0000313" key="5">
    <source>
        <dbReference type="EMBL" id="KAH0458716.1"/>
    </source>
</evidence>
<dbReference type="PANTHER" id="PTHR10438:SF463">
    <property type="entry name" value="THIOREDOXIN"/>
    <property type="match status" value="1"/>
</dbReference>
<evidence type="ECO:0000256" key="1">
    <source>
        <dbReference type="ARBA" id="ARBA00022982"/>
    </source>
</evidence>
<keyword evidence="1" id="KW-0813">Transport</keyword>
<reference evidence="5 6" key="1">
    <citation type="journal article" date="2021" name="Hortic Res">
        <title>Chromosome-scale assembly of the Dendrobium chrysotoxum genome enhances the understanding of orchid evolution.</title>
        <authorList>
            <person name="Zhang Y."/>
            <person name="Zhang G.Q."/>
            <person name="Zhang D."/>
            <person name="Liu X.D."/>
            <person name="Xu X.Y."/>
            <person name="Sun W.H."/>
            <person name="Yu X."/>
            <person name="Zhu X."/>
            <person name="Wang Z.W."/>
            <person name="Zhao X."/>
            <person name="Zhong W.Y."/>
            <person name="Chen H."/>
            <person name="Yin W.L."/>
            <person name="Huang T."/>
            <person name="Niu S.C."/>
            <person name="Liu Z.J."/>
        </authorList>
    </citation>
    <scope>NUCLEOTIDE SEQUENCE [LARGE SCALE GENOMIC DNA]</scope>
    <source>
        <strain evidence="5">Lindl</strain>
    </source>
</reference>
<dbReference type="Proteomes" id="UP000775213">
    <property type="component" value="Unassembled WGS sequence"/>
</dbReference>
<dbReference type="CDD" id="cd02947">
    <property type="entry name" value="TRX_family"/>
    <property type="match status" value="1"/>
</dbReference>
<proteinExistence type="predicted"/>
<evidence type="ECO:0000313" key="6">
    <source>
        <dbReference type="Proteomes" id="UP000775213"/>
    </source>
</evidence>
<keyword evidence="2" id="KW-1015">Disulfide bond</keyword>
<dbReference type="Pfam" id="PF00085">
    <property type="entry name" value="Thioredoxin"/>
    <property type="match status" value="1"/>
</dbReference>
<dbReference type="PANTHER" id="PTHR10438">
    <property type="entry name" value="THIOREDOXIN"/>
    <property type="match status" value="1"/>
</dbReference>
<evidence type="ECO:0000259" key="4">
    <source>
        <dbReference type="PROSITE" id="PS51352"/>
    </source>
</evidence>
<keyword evidence="6" id="KW-1185">Reference proteome</keyword>
<comment type="caution">
    <text evidence="5">The sequence shown here is derived from an EMBL/GenBank/DDBJ whole genome shotgun (WGS) entry which is preliminary data.</text>
</comment>
<protein>
    <recommendedName>
        <fullName evidence="4">Thioredoxin domain-containing protein</fullName>
    </recommendedName>
</protein>
<dbReference type="FunFam" id="3.40.30.10:FF:000245">
    <property type="entry name" value="Thioredoxin"/>
    <property type="match status" value="1"/>
</dbReference>
<evidence type="ECO:0000256" key="2">
    <source>
        <dbReference type="ARBA" id="ARBA00023157"/>
    </source>
</evidence>
<dbReference type="InterPro" id="IPR017937">
    <property type="entry name" value="Thioredoxin_CS"/>
</dbReference>